<name>A0ABN9Y0C2_9DINO</name>
<feature type="compositionally biased region" description="Polar residues" evidence="1">
    <location>
        <begin position="48"/>
        <end position="59"/>
    </location>
</feature>
<evidence type="ECO:0000313" key="3">
    <source>
        <dbReference type="Proteomes" id="UP001189429"/>
    </source>
</evidence>
<organism evidence="2 3">
    <name type="scientific">Prorocentrum cordatum</name>
    <dbReference type="NCBI Taxonomy" id="2364126"/>
    <lineage>
        <taxon>Eukaryota</taxon>
        <taxon>Sar</taxon>
        <taxon>Alveolata</taxon>
        <taxon>Dinophyceae</taxon>
        <taxon>Prorocentrales</taxon>
        <taxon>Prorocentraceae</taxon>
        <taxon>Prorocentrum</taxon>
    </lineage>
</organism>
<protein>
    <submittedName>
        <fullName evidence="2">Uncharacterized protein</fullName>
    </submittedName>
</protein>
<feature type="compositionally biased region" description="Basic residues" evidence="1">
    <location>
        <begin position="88"/>
        <end position="99"/>
    </location>
</feature>
<feature type="region of interest" description="Disordered" evidence="1">
    <location>
        <begin position="22"/>
        <end position="124"/>
    </location>
</feature>
<keyword evidence="3" id="KW-1185">Reference proteome</keyword>
<dbReference type="Proteomes" id="UP001189429">
    <property type="component" value="Unassembled WGS sequence"/>
</dbReference>
<gene>
    <name evidence="2" type="ORF">PCOR1329_LOCUS81281</name>
</gene>
<reference evidence="2" key="1">
    <citation type="submission" date="2023-10" db="EMBL/GenBank/DDBJ databases">
        <authorList>
            <person name="Chen Y."/>
            <person name="Shah S."/>
            <person name="Dougan E. K."/>
            <person name="Thang M."/>
            <person name="Chan C."/>
        </authorList>
    </citation>
    <scope>NUCLEOTIDE SEQUENCE [LARGE SCALE GENOMIC DNA]</scope>
</reference>
<comment type="caution">
    <text evidence="2">The sequence shown here is derived from an EMBL/GenBank/DDBJ whole genome shotgun (WGS) entry which is preliminary data.</text>
</comment>
<sequence>MREVEESMQLGLIAAPAERGLALPSPSPLRCGQRPALQGEVLGGATVPQLTQTGPQWRQAQRRGRALEPSLEVGGAEVAQQRVGRQGARQRRERPRGPRGPRPSGANSPHASVFPGCSVATSPSRIPRADFAAPAFGTVGATWRARSLVSSRGQQ</sequence>
<proteinExistence type="predicted"/>
<accession>A0ABN9Y0C2</accession>
<evidence type="ECO:0000313" key="2">
    <source>
        <dbReference type="EMBL" id="CAK0905683.1"/>
    </source>
</evidence>
<evidence type="ECO:0000256" key="1">
    <source>
        <dbReference type="SAM" id="MobiDB-lite"/>
    </source>
</evidence>
<dbReference type="EMBL" id="CAUYUJ010021592">
    <property type="protein sequence ID" value="CAK0905683.1"/>
    <property type="molecule type" value="Genomic_DNA"/>
</dbReference>